<name>A0A8H3JA24_9LECA</name>
<feature type="region of interest" description="Disordered" evidence="1">
    <location>
        <begin position="167"/>
        <end position="192"/>
    </location>
</feature>
<accession>A0A8H3JA24</accession>
<organism evidence="2 3">
    <name type="scientific">Alectoria fallacina</name>
    <dbReference type="NCBI Taxonomy" id="1903189"/>
    <lineage>
        <taxon>Eukaryota</taxon>
        <taxon>Fungi</taxon>
        <taxon>Dikarya</taxon>
        <taxon>Ascomycota</taxon>
        <taxon>Pezizomycotina</taxon>
        <taxon>Lecanoromycetes</taxon>
        <taxon>OSLEUM clade</taxon>
        <taxon>Lecanoromycetidae</taxon>
        <taxon>Lecanorales</taxon>
        <taxon>Lecanorineae</taxon>
        <taxon>Parmeliaceae</taxon>
        <taxon>Alectoria</taxon>
    </lineage>
</organism>
<dbReference type="EMBL" id="CAJPDR010001022">
    <property type="protein sequence ID" value="CAF9943419.1"/>
    <property type="molecule type" value="Genomic_DNA"/>
</dbReference>
<feature type="compositionally biased region" description="Basic and acidic residues" evidence="1">
    <location>
        <begin position="176"/>
        <end position="192"/>
    </location>
</feature>
<dbReference type="OrthoDB" id="10317702at2759"/>
<dbReference type="Proteomes" id="UP000664203">
    <property type="component" value="Unassembled WGS sequence"/>
</dbReference>
<protein>
    <submittedName>
        <fullName evidence="2">Uncharacterized protein</fullName>
    </submittedName>
</protein>
<comment type="caution">
    <text evidence="2">The sequence shown here is derived from an EMBL/GenBank/DDBJ whole genome shotgun (WGS) entry which is preliminary data.</text>
</comment>
<reference evidence="2" key="1">
    <citation type="submission" date="2021-03" db="EMBL/GenBank/DDBJ databases">
        <authorList>
            <person name="Tagirdzhanova G."/>
        </authorList>
    </citation>
    <scope>NUCLEOTIDE SEQUENCE</scope>
</reference>
<proteinExistence type="predicted"/>
<evidence type="ECO:0000256" key="1">
    <source>
        <dbReference type="SAM" id="MobiDB-lite"/>
    </source>
</evidence>
<sequence>MSFNPQEPTFRSRPTAPPRFQLTAHTEGATALAENVFHGRINQNEYDGQTYSTTIVSTSRATSVPITLNLDDSLATLKAYAHDKFEVPLAKAEGTRLYVFWSTKIFYAIGVHAVPENSELLDQDTLKMILTFMKASTQVEQLLVQFGEDEVEVATVSERTALEMYRAGAEAQDTTPARKVEPSSLTKYERSR</sequence>
<gene>
    <name evidence="2" type="ORF">ALECFALPRED_000320</name>
</gene>
<evidence type="ECO:0000313" key="3">
    <source>
        <dbReference type="Proteomes" id="UP000664203"/>
    </source>
</evidence>
<keyword evidence="3" id="KW-1185">Reference proteome</keyword>
<evidence type="ECO:0000313" key="2">
    <source>
        <dbReference type="EMBL" id="CAF9943419.1"/>
    </source>
</evidence>
<dbReference type="AlphaFoldDB" id="A0A8H3JA24"/>